<feature type="region of interest" description="Disordered" evidence="2">
    <location>
        <begin position="56"/>
        <end position="78"/>
    </location>
</feature>
<dbReference type="InParanoid" id="A0A6J2IMV0"/>
<organism evidence="6 7">
    <name type="scientific">Pipra filicauda</name>
    <name type="common">Wire-tailed manakin</name>
    <dbReference type="NCBI Taxonomy" id="649802"/>
    <lineage>
        <taxon>Eukaryota</taxon>
        <taxon>Metazoa</taxon>
        <taxon>Chordata</taxon>
        <taxon>Craniata</taxon>
        <taxon>Vertebrata</taxon>
        <taxon>Euteleostomi</taxon>
        <taxon>Archelosauria</taxon>
        <taxon>Archosauria</taxon>
        <taxon>Dinosauria</taxon>
        <taxon>Saurischia</taxon>
        <taxon>Theropoda</taxon>
        <taxon>Coelurosauria</taxon>
        <taxon>Aves</taxon>
        <taxon>Neognathae</taxon>
        <taxon>Neoaves</taxon>
        <taxon>Telluraves</taxon>
        <taxon>Australaves</taxon>
        <taxon>Passeriformes</taxon>
        <taxon>Pipridae</taxon>
        <taxon>Pipra</taxon>
    </lineage>
</organism>
<dbReference type="Pfam" id="PF13927">
    <property type="entry name" value="Ig_3"/>
    <property type="match status" value="1"/>
</dbReference>
<dbReference type="Proteomes" id="UP000504627">
    <property type="component" value="Unplaced"/>
</dbReference>
<feature type="chain" id="PRO_5026946285" evidence="4">
    <location>
        <begin position="29"/>
        <end position="338"/>
    </location>
</feature>
<keyword evidence="1" id="KW-0393">Immunoglobulin domain</keyword>
<keyword evidence="3" id="KW-1133">Transmembrane helix</keyword>
<dbReference type="GO" id="GO:0030424">
    <property type="term" value="C:axon"/>
    <property type="evidence" value="ECO:0007669"/>
    <property type="project" value="TreeGrafter"/>
</dbReference>
<evidence type="ECO:0000256" key="3">
    <source>
        <dbReference type="SAM" id="Phobius"/>
    </source>
</evidence>
<proteinExistence type="predicted"/>
<protein>
    <submittedName>
        <fullName evidence="7">Embigin isoform X1</fullName>
    </submittedName>
</protein>
<keyword evidence="4" id="KW-0732">Signal</keyword>
<dbReference type="Gene3D" id="2.60.40.10">
    <property type="entry name" value="Immunoglobulins"/>
    <property type="match status" value="2"/>
</dbReference>
<dbReference type="PANTHER" id="PTHR10075:SF4">
    <property type="entry name" value="EMBIGIN"/>
    <property type="match status" value="1"/>
</dbReference>
<accession>A0A6J2IMV0</accession>
<dbReference type="PANTHER" id="PTHR10075">
    <property type="entry name" value="BASIGIN RELATED"/>
    <property type="match status" value="1"/>
</dbReference>
<feature type="domain" description="Ig-like" evidence="5">
    <location>
        <begin position="180"/>
        <end position="278"/>
    </location>
</feature>
<dbReference type="InterPro" id="IPR013783">
    <property type="entry name" value="Ig-like_fold"/>
</dbReference>
<evidence type="ECO:0000256" key="4">
    <source>
        <dbReference type="SAM" id="SignalP"/>
    </source>
</evidence>
<dbReference type="GO" id="GO:0005886">
    <property type="term" value="C:plasma membrane"/>
    <property type="evidence" value="ECO:0007669"/>
    <property type="project" value="TreeGrafter"/>
</dbReference>
<dbReference type="GO" id="GO:0007156">
    <property type="term" value="P:homophilic cell adhesion via plasma membrane adhesion molecules"/>
    <property type="evidence" value="ECO:0007669"/>
    <property type="project" value="TreeGrafter"/>
</dbReference>
<dbReference type="CTD" id="133418"/>
<dbReference type="GeneID" id="114000903"/>
<gene>
    <name evidence="7" type="primary">EMB</name>
</gene>
<evidence type="ECO:0000256" key="2">
    <source>
        <dbReference type="SAM" id="MobiDB-lite"/>
    </source>
</evidence>
<dbReference type="CDD" id="cd00096">
    <property type="entry name" value="Ig"/>
    <property type="match status" value="2"/>
</dbReference>
<keyword evidence="6" id="KW-1185">Reference proteome</keyword>
<dbReference type="GO" id="GO:0098632">
    <property type="term" value="F:cell-cell adhesion mediator activity"/>
    <property type="evidence" value="ECO:0007669"/>
    <property type="project" value="TreeGrafter"/>
</dbReference>
<keyword evidence="3" id="KW-0472">Membrane</keyword>
<dbReference type="InterPro" id="IPR007110">
    <property type="entry name" value="Ig-like_dom"/>
</dbReference>
<dbReference type="SUPFAM" id="SSF48726">
    <property type="entry name" value="Immunoglobulin"/>
    <property type="match status" value="2"/>
</dbReference>
<dbReference type="RefSeq" id="XP_027601465.1">
    <property type="nucleotide sequence ID" value="XM_027745664.2"/>
</dbReference>
<evidence type="ECO:0000256" key="1">
    <source>
        <dbReference type="ARBA" id="ARBA00023319"/>
    </source>
</evidence>
<feature type="compositionally biased region" description="Polar residues" evidence="2">
    <location>
        <begin position="56"/>
        <end position="71"/>
    </location>
</feature>
<dbReference type="AlphaFoldDB" id="A0A6J2IMV0"/>
<feature type="transmembrane region" description="Helical" evidence="3">
    <location>
        <begin position="286"/>
        <end position="306"/>
    </location>
</feature>
<evidence type="ECO:0000313" key="7">
    <source>
        <dbReference type="RefSeq" id="XP_027601465.1"/>
    </source>
</evidence>
<feature type="signal peptide" evidence="4">
    <location>
        <begin position="1"/>
        <end position="28"/>
    </location>
</feature>
<evidence type="ECO:0000313" key="6">
    <source>
        <dbReference type="Proteomes" id="UP000504627"/>
    </source>
</evidence>
<dbReference type="GO" id="GO:0007411">
    <property type="term" value="P:axon guidance"/>
    <property type="evidence" value="ECO:0007669"/>
    <property type="project" value="TreeGrafter"/>
</dbReference>
<dbReference type="SMART" id="SM00409">
    <property type="entry name" value="IG"/>
    <property type="match status" value="2"/>
</dbReference>
<dbReference type="InterPro" id="IPR003599">
    <property type="entry name" value="Ig_sub"/>
</dbReference>
<reference evidence="7" key="1">
    <citation type="submission" date="2025-08" db="UniProtKB">
        <authorList>
            <consortium name="RefSeq"/>
        </authorList>
    </citation>
    <scope>IDENTIFICATION</scope>
    <source>
        <tissue evidence="7">Muscle</tissue>
    </source>
</reference>
<sequence>MPATFAGRCLGRLLPPLLLLLCISFSGGSPAGKDPVMTTQDASQSQANSLTKMQVGLNESSGPDLTTQNLKKPSKEHQSNGSFLQFEILLPGPSGTLLETNISLANASTVELSCKLDPNSYLKNPQVTWKRGNETISHTSKTENSWSIKLVIVDSSKMGSYSCILKGVEEISATFNLHVPKIEAREKPIITYEKDTAVMVCKSDSTPMTWTWYMMRGSKPVIINESLWTDKYLISRLSANVTRLRILKLTKEDAGVYWCEAVFELGKSEGKMELKVLSIMAPLKPFIAIVAEVIILVTTIILYELYSKRKGKCTGGKACDQTEKLKSREGSSASHRRI</sequence>
<dbReference type="InterPro" id="IPR036179">
    <property type="entry name" value="Ig-like_dom_sf"/>
</dbReference>
<feature type="domain" description="Ig-like" evidence="5">
    <location>
        <begin position="93"/>
        <end position="176"/>
    </location>
</feature>
<dbReference type="PROSITE" id="PS50835">
    <property type="entry name" value="IG_LIKE"/>
    <property type="match status" value="2"/>
</dbReference>
<evidence type="ECO:0000259" key="5">
    <source>
        <dbReference type="PROSITE" id="PS50835"/>
    </source>
</evidence>
<name>A0A6J2IMV0_9PASS</name>
<dbReference type="GO" id="GO:0070593">
    <property type="term" value="P:dendrite self-avoidance"/>
    <property type="evidence" value="ECO:0007669"/>
    <property type="project" value="TreeGrafter"/>
</dbReference>
<keyword evidence="3" id="KW-0812">Transmembrane</keyword>